<dbReference type="AlphaFoldDB" id="A0A1V5SEK4"/>
<keyword evidence="1" id="KW-0378">Hydrolase</keyword>
<protein>
    <submittedName>
        <fullName evidence="3">Sortase family protein</fullName>
    </submittedName>
</protein>
<dbReference type="NCBIfam" id="TIGR01076">
    <property type="entry name" value="sortase_fam"/>
    <property type="match status" value="1"/>
</dbReference>
<dbReference type="Pfam" id="PF04203">
    <property type="entry name" value="Sortase"/>
    <property type="match status" value="1"/>
</dbReference>
<comment type="caution">
    <text evidence="3">The sequence shown here is derived from an EMBL/GenBank/DDBJ whole genome shotgun (WGS) entry which is preliminary data.</text>
</comment>
<organism evidence="3">
    <name type="scientific">candidate division WS2 bacterium ADurb.Bin280</name>
    <dbReference type="NCBI Taxonomy" id="1852829"/>
    <lineage>
        <taxon>Bacteria</taxon>
        <taxon>candidate division WS2</taxon>
    </lineage>
</organism>
<keyword evidence="2" id="KW-1133">Transmembrane helix</keyword>
<keyword evidence="2" id="KW-0472">Membrane</keyword>
<reference evidence="3" key="1">
    <citation type="submission" date="2017-02" db="EMBL/GenBank/DDBJ databases">
        <title>Delving into the versatile metabolic prowess of the omnipresent phylum Bacteroidetes.</title>
        <authorList>
            <person name="Nobu M.K."/>
            <person name="Mei R."/>
            <person name="Narihiro T."/>
            <person name="Kuroda K."/>
            <person name="Liu W.-T."/>
        </authorList>
    </citation>
    <scope>NUCLEOTIDE SEQUENCE</scope>
    <source>
        <strain evidence="3">ADurb.Bin280</strain>
    </source>
</reference>
<dbReference type="InterPro" id="IPR023365">
    <property type="entry name" value="Sortase_dom-sf"/>
</dbReference>
<sequence length="219" mass="24540">MVLLDQVGDDSSKLKSSPVPRKKTFFASLVSNIFSILVFSAIVFVFINFPAFLLISKFKISPQSVAIQGAESSNTNEPTEVKQFEDNTIFIPRIGVKAPIIWDVGSGEVMDKLQNGVVHIEGTGHIDEQKNTFLTGHSSNYWWRGGDYNSVFALLPQLEKGDEIFVTYHGKLEKFTVSDKKEVKKQDVSDYLLSDKKQLTLMTCVPVGTNLRRMLIFAN</sequence>
<gene>
    <name evidence="3" type="ORF">BWY43_00267</name>
</gene>
<proteinExistence type="predicted"/>
<keyword evidence="2" id="KW-0812">Transmembrane</keyword>
<name>A0A1V5SEK4_9BACT</name>
<dbReference type="GO" id="GO:0016787">
    <property type="term" value="F:hydrolase activity"/>
    <property type="evidence" value="ECO:0007669"/>
    <property type="project" value="UniProtKB-KW"/>
</dbReference>
<dbReference type="Proteomes" id="UP000485367">
    <property type="component" value="Unassembled WGS sequence"/>
</dbReference>
<dbReference type="EMBL" id="MWBO01000016">
    <property type="protein sequence ID" value="OQA52979.1"/>
    <property type="molecule type" value="Genomic_DNA"/>
</dbReference>
<accession>A0A1V5SEK4</accession>
<dbReference type="InterPro" id="IPR005754">
    <property type="entry name" value="Sortase"/>
</dbReference>
<evidence type="ECO:0000256" key="1">
    <source>
        <dbReference type="ARBA" id="ARBA00022801"/>
    </source>
</evidence>
<evidence type="ECO:0000256" key="2">
    <source>
        <dbReference type="SAM" id="Phobius"/>
    </source>
</evidence>
<dbReference type="SUPFAM" id="SSF63817">
    <property type="entry name" value="Sortase"/>
    <property type="match status" value="1"/>
</dbReference>
<feature type="transmembrane region" description="Helical" evidence="2">
    <location>
        <begin position="33"/>
        <end position="55"/>
    </location>
</feature>
<dbReference type="Gene3D" id="2.40.260.10">
    <property type="entry name" value="Sortase"/>
    <property type="match status" value="1"/>
</dbReference>
<evidence type="ECO:0000313" key="3">
    <source>
        <dbReference type="EMBL" id="OQA52979.1"/>
    </source>
</evidence>